<organism evidence="1 2">
    <name type="scientific">Microbulbifer okhotskensis</name>
    <dbReference type="NCBI Taxonomy" id="2926617"/>
    <lineage>
        <taxon>Bacteria</taxon>
        <taxon>Pseudomonadati</taxon>
        <taxon>Pseudomonadota</taxon>
        <taxon>Gammaproteobacteria</taxon>
        <taxon>Cellvibrionales</taxon>
        <taxon>Microbulbiferaceae</taxon>
        <taxon>Microbulbifer</taxon>
    </lineage>
</organism>
<keyword evidence="1" id="KW-0378">Hydrolase</keyword>
<dbReference type="SUPFAM" id="SSF53474">
    <property type="entry name" value="alpha/beta-Hydrolases"/>
    <property type="match status" value="1"/>
</dbReference>
<gene>
    <name evidence="1" type="ORF">MO867_16185</name>
</gene>
<accession>A0A9X2EQE6</accession>
<dbReference type="AlphaFoldDB" id="A0A9X2EQE6"/>
<evidence type="ECO:0000313" key="2">
    <source>
        <dbReference type="Proteomes" id="UP001139028"/>
    </source>
</evidence>
<dbReference type="Gene3D" id="3.40.50.1820">
    <property type="entry name" value="alpha/beta hydrolase"/>
    <property type="match status" value="1"/>
</dbReference>
<protein>
    <submittedName>
        <fullName evidence="1">Alpha/beta hydrolase</fullName>
    </submittedName>
</protein>
<reference evidence="1" key="1">
    <citation type="journal article" date="2022" name="Arch. Microbiol.">
        <title>Microbulbifer okhotskensis sp. nov., isolated from a deep bottom sediment of the Okhotsk Sea.</title>
        <authorList>
            <person name="Romanenko L."/>
            <person name="Kurilenko V."/>
            <person name="Otstavnykh N."/>
            <person name="Velansky P."/>
            <person name="Isaeva M."/>
            <person name="Mikhailov V."/>
        </authorList>
    </citation>
    <scope>NUCLEOTIDE SEQUENCE</scope>
    <source>
        <strain evidence="1">OS29</strain>
    </source>
</reference>
<dbReference type="InterPro" id="IPR029058">
    <property type="entry name" value="AB_hydrolase_fold"/>
</dbReference>
<name>A0A9X2EQE6_9GAMM</name>
<proteinExistence type="predicted"/>
<dbReference type="GO" id="GO:0016787">
    <property type="term" value="F:hydrolase activity"/>
    <property type="evidence" value="ECO:0007669"/>
    <property type="project" value="UniProtKB-KW"/>
</dbReference>
<dbReference type="RefSeq" id="WP_252470999.1">
    <property type="nucleotide sequence ID" value="NZ_JALBWM010000088.1"/>
</dbReference>
<keyword evidence="2" id="KW-1185">Reference proteome</keyword>
<dbReference type="Proteomes" id="UP001139028">
    <property type="component" value="Unassembled WGS sequence"/>
</dbReference>
<evidence type="ECO:0000313" key="1">
    <source>
        <dbReference type="EMBL" id="MCO1335875.1"/>
    </source>
</evidence>
<dbReference type="EMBL" id="JALBWM010000088">
    <property type="protein sequence ID" value="MCO1335875.1"/>
    <property type="molecule type" value="Genomic_DNA"/>
</dbReference>
<comment type="caution">
    <text evidence="1">The sequence shown here is derived from an EMBL/GenBank/DDBJ whole genome shotgun (WGS) entry which is preliminary data.</text>
</comment>
<sequence length="142" mass="15904">MLNKPIVSQLLLKILKRKRTPAWFETALGNQELVEPFNYLAQQAYQHGATFNLASAFQCLLIGESPLPRALSTSLAARTLFLWGESDFSHECTCKDSSLKMIPHASQLRIAEAGHFPELEAPDRVLDRLIDFVLDHDLVEAG</sequence>